<feature type="domain" description="BSD" evidence="2">
    <location>
        <begin position="75"/>
        <end position="127"/>
    </location>
</feature>
<comment type="caution">
    <text evidence="3">The sequence shown here is derived from an EMBL/GenBank/DDBJ whole genome shotgun (WGS) entry which is preliminary data.</text>
</comment>
<feature type="region of interest" description="Disordered" evidence="1">
    <location>
        <begin position="1"/>
        <end position="28"/>
    </location>
</feature>
<dbReference type="OrthoDB" id="47923at2759"/>
<evidence type="ECO:0000313" key="4">
    <source>
        <dbReference type="Proteomes" id="UP000639772"/>
    </source>
</evidence>
<name>A0A835VBF7_VANPL</name>
<evidence type="ECO:0000313" key="3">
    <source>
        <dbReference type="EMBL" id="KAG0490121.1"/>
    </source>
</evidence>
<reference evidence="3 4" key="1">
    <citation type="journal article" date="2020" name="Nat. Food">
        <title>A phased Vanilla planifolia genome enables genetic improvement of flavour and production.</title>
        <authorList>
            <person name="Hasing T."/>
            <person name="Tang H."/>
            <person name="Brym M."/>
            <person name="Khazi F."/>
            <person name="Huang T."/>
            <person name="Chambers A.H."/>
        </authorList>
    </citation>
    <scope>NUCLEOTIDE SEQUENCE [LARGE SCALE GENOMIC DNA]</scope>
    <source>
        <tissue evidence="3">Leaf</tissue>
    </source>
</reference>
<dbReference type="Proteomes" id="UP000639772">
    <property type="component" value="Chromosome 3"/>
</dbReference>
<protein>
    <recommendedName>
        <fullName evidence="2">BSD domain-containing protein</fullName>
    </recommendedName>
</protein>
<gene>
    <name evidence="3" type="ORF">HPP92_006984</name>
</gene>
<dbReference type="PROSITE" id="PS50858">
    <property type="entry name" value="BSD"/>
    <property type="match status" value="1"/>
</dbReference>
<dbReference type="PANTHER" id="PTHR31923:SF3">
    <property type="entry name" value="BSD DOMAIN-CONTAINING PROTEIN"/>
    <property type="match status" value="1"/>
</dbReference>
<dbReference type="SMART" id="SM00751">
    <property type="entry name" value="BSD"/>
    <property type="match status" value="1"/>
</dbReference>
<evidence type="ECO:0000259" key="2">
    <source>
        <dbReference type="PROSITE" id="PS50858"/>
    </source>
</evidence>
<dbReference type="Pfam" id="PF03909">
    <property type="entry name" value="BSD"/>
    <property type="match status" value="1"/>
</dbReference>
<dbReference type="InterPro" id="IPR005607">
    <property type="entry name" value="BSD_dom"/>
</dbReference>
<dbReference type="InterPro" id="IPR035925">
    <property type="entry name" value="BSD_dom_sf"/>
</dbReference>
<dbReference type="Gene3D" id="1.10.3970.10">
    <property type="entry name" value="BSD domain"/>
    <property type="match status" value="1"/>
</dbReference>
<dbReference type="PANTHER" id="PTHR31923">
    <property type="entry name" value="BSD DOMAIN-CONTAINING PROTEIN"/>
    <property type="match status" value="1"/>
</dbReference>
<accession>A0A835VBF7</accession>
<dbReference type="SUPFAM" id="SSF140383">
    <property type="entry name" value="BSD domain-like"/>
    <property type="match status" value="1"/>
</dbReference>
<evidence type="ECO:0000256" key="1">
    <source>
        <dbReference type="SAM" id="MobiDB-lite"/>
    </source>
</evidence>
<proteinExistence type="predicted"/>
<dbReference type="AlphaFoldDB" id="A0A835VBF7"/>
<dbReference type="EMBL" id="JADCNM010000003">
    <property type="protein sequence ID" value="KAG0490121.1"/>
    <property type="molecule type" value="Genomic_DNA"/>
</dbReference>
<sequence>MNFSSLPWPLSRVEQQEKRQKKAKEKVAEEEEEFGLTSQLLDFVSEKITIDTFRSFHLQDDQVGQSGRGASPLNHANEDLSEWQKRHAMLLLSKSKEISQIRYALCPRYMKDNQFWRIYFLLVKNYVAPYEMRAIQKAKLEMDMEKVNSSCKVLIEVEMMESKLSYSPDAPLHDNGRSCRGKDVKHLLI</sequence>
<organism evidence="3 4">
    <name type="scientific">Vanilla planifolia</name>
    <name type="common">Vanilla</name>
    <dbReference type="NCBI Taxonomy" id="51239"/>
    <lineage>
        <taxon>Eukaryota</taxon>
        <taxon>Viridiplantae</taxon>
        <taxon>Streptophyta</taxon>
        <taxon>Embryophyta</taxon>
        <taxon>Tracheophyta</taxon>
        <taxon>Spermatophyta</taxon>
        <taxon>Magnoliopsida</taxon>
        <taxon>Liliopsida</taxon>
        <taxon>Asparagales</taxon>
        <taxon>Orchidaceae</taxon>
        <taxon>Vanilloideae</taxon>
        <taxon>Vanilleae</taxon>
        <taxon>Vanilla</taxon>
    </lineage>
</organism>